<proteinExistence type="predicted"/>
<dbReference type="EMBL" id="KZ824537">
    <property type="protein sequence ID" value="RAK93171.1"/>
    <property type="molecule type" value="Genomic_DNA"/>
</dbReference>
<accession>A0ACD1ISU1</accession>
<protein>
    <submittedName>
        <fullName evidence="1">Uncharacterized protein</fullName>
    </submittedName>
</protein>
<keyword evidence="2" id="KW-1185">Reference proteome</keyword>
<sequence>MLSLSSISKHPCSLFRLLSLPFSRTSLFFYLFCLHGHFPASLHFPVSGLSAIASRLISLSEAFLVGKKTEESERLKSQGGGDATLTGCRSMPDLPLTHPVLPLVTVRQDSLSRLYNG</sequence>
<evidence type="ECO:0000313" key="2">
    <source>
        <dbReference type="Proteomes" id="UP000249748"/>
    </source>
</evidence>
<reference evidence="1" key="1">
    <citation type="submission" date="2018-02" db="EMBL/GenBank/DDBJ databases">
        <title>The genomes of Aspergillus section Nigri reveals drivers in fungal speciation.</title>
        <authorList>
            <consortium name="DOE Joint Genome Institute"/>
            <person name="Vesth T.C."/>
            <person name="Nybo J."/>
            <person name="Theobald S."/>
            <person name="Brandl J."/>
            <person name="Frisvad J.C."/>
            <person name="Nielsen K.F."/>
            <person name="Lyhne E.K."/>
            <person name="Kogle M.E."/>
            <person name="Kuo A."/>
            <person name="Riley R."/>
            <person name="Clum A."/>
            <person name="Nolan M."/>
            <person name="Lipzen A."/>
            <person name="Salamov A."/>
            <person name="Henrissat B."/>
            <person name="Wiebenga A."/>
            <person name="De vries R.P."/>
            <person name="Grigoriev I.V."/>
            <person name="Mortensen U.H."/>
            <person name="Andersen M.R."/>
            <person name="Baker S.E."/>
        </authorList>
    </citation>
    <scope>NUCLEOTIDE SEQUENCE</scope>
    <source>
        <strain evidence="1">CBS 115574</strain>
    </source>
</reference>
<name>A0ACD1ISU1_9EURO</name>
<evidence type="ECO:0000313" key="1">
    <source>
        <dbReference type="EMBL" id="RAK93171.1"/>
    </source>
</evidence>
<organism evidence="1 2">
    <name type="scientific">Aspergillus costaricaensis CBS 115574</name>
    <dbReference type="NCBI Taxonomy" id="1448317"/>
    <lineage>
        <taxon>Eukaryota</taxon>
        <taxon>Fungi</taxon>
        <taxon>Dikarya</taxon>
        <taxon>Ascomycota</taxon>
        <taxon>Pezizomycotina</taxon>
        <taxon>Eurotiomycetes</taxon>
        <taxon>Eurotiomycetidae</taxon>
        <taxon>Eurotiales</taxon>
        <taxon>Aspergillaceae</taxon>
        <taxon>Aspergillus</taxon>
        <taxon>Aspergillus subgen. Circumdati</taxon>
    </lineage>
</organism>
<dbReference type="Proteomes" id="UP000249748">
    <property type="component" value="Unassembled WGS sequence"/>
</dbReference>
<gene>
    <name evidence="1" type="ORF">BO79DRAFT_43592</name>
</gene>